<dbReference type="SUPFAM" id="SSF56784">
    <property type="entry name" value="HAD-like"/>
    <property type="match status" value="1"/>
</dbReference>
<dbReference type="InterPro" id="IPR036412">
    <property type="entry name" value="HAD-like_sf"/>
</dbReference>
<dbReference type="RefSeq" id="WP_394824637.1">
    <property type="nucleotide sequence ID" value="NZ_CP089984.1"/>
</dbReference>
<evidence type="ECO:0000256" key="1">
    <source>
        <dbReference type="ARBA" id="ARBA00022801"/>
    </source>
</evidence>
<dbReference type="PANTHER" id="PTHR43316:SF8">
    <property type="entry name" value="HAD FAMILY HYDROLASE"/>
    <property type="match status" value="1"/>
</dbReference>
<keyword evidence="1 2" id="KW-0378">Hydrolase</keyword>
<accession>A0ABZ2LZI6</accession>
<dbReference type="Pfam" id="PF00702">
    <property type="entry name" value="Hydrolase"/>
    <property type="match status" value="1"/>
</dbReference>
<reference evidence="2 3" key="1">
    <citation type="submission" date="2021-12" db="EMBL/GenBank/DDBJ databases">
        <title>Discovery of the Pendulisporaceae a myxobacterial family with distinct sporulation behavior and unique specialized metabolism.</title>
        <authorList>
            <person name="Garcia R."/>
            <person name="Popoff A."/>
            <person name="Bader C.D."/>
            <person name="Loehr J."/>
            <person name="Walesch S."/>
            <person name="Walt C."/>
            <person name="Boldt J."/>
            <person name="Bunk B."/>
            <person name="Haeckl F.J.F.P.J."/>
            <person name="Gunesch A.P."/>
            <person name="Birkelbach J."/>
            <person name="Nuebel U."/>
            <person name="Pietschmann T."/>
            <person name="Bach T."/>
            <person name="Mueller R."/>
        </authorList>
    </citation>
    <scope>NUCLEOTIDE SEQUENCE [LARGE SCALE GENOMIC DNA]</scope>
    <source>
        <strain evidence="2 3">MSr11954</strain>
    </source>
</reference>
<dbReference type="Proteomes" id="UP001370348">
    <property type="component" value="Chromosome"/>
</dbReference>
<dbReference type="InterPro" id="IPR023214">
    <property type="entry name" value="HAD_sf"/>
</dbReference>
<organism evidence="2 3">
    <name type="scientific">Pendulispora albinea</name>
    <dbReference type="NCBI Taxonomy" id="2741071"/>
    <lineage>
        <taxon>Bacteria</taxon>
        <taxon>Pseudomonadati</taxon>
        <taxon>Myxococcota</taxon>
        <taxon>Myxococcia</taxon>
        <taxon>Myxococcales</taxon>
        <taxon>Sorangiineae</taxon>
        <taxon>Pendulisporaceae</taxon>
        <taxon>Pendulispora</taxon>
    </lineage>
</organism>
<dbReference type="CDD" id="cd07515">
    <property type="entry name" value="HAD-like"/>
    <property type="match status" value="1"/>
</dbReference>
<evidence type="ECO:0000313" key="2">
    <source>
        <dbReference type="EMBL" id="WXB15014.1"/>
    </source>
</evidence>
<keyword evidence="3" id="KW-1185">Reference proteome</keyword>
<dbReference type="EMBL" id="CP089984">
    <property type="protein sequence ID" value="WXB15014.1"/>
    <property type="molecule type" value="Genomic_DNA"/>
</dbReference>
<sequence length="235" mass="25874">MLLAFDADDTLWHHETLFATAGEGFRAILRAYHDDAFIDERLHATELENLKHFGYGIKGFVLSMIETAIALTEQRISGAEVQRIIDLGRVMLSAPIEPLPGVAEALTRLSARHQLVVVTKGDLFDQETKLARSGLGHHFVGMEVVSQKDEATYRRLLERRGASPDAFVMVGNSLKSDVLPVVAIGGRAVHIPYALTWEHERVHGVSPESHGYIEVATLAEAVPLIESWATITSTT</sequence>
<dbReference type="PANTHER" id="PTHR43316">
    <property type="entry name" value="HYDROLASE, HALOACID DELAHOGENASE-RELATED"/>
    <property type="match status" value="1"/>
</dbReference>
<dbReference type="InterPro" id="IPR023198">
    <property type="entry name" value="PGP-like_dom2"/>
</dbReference>
<proteinExistence type="predicted"/>
<dbReference type="SFLD" id="SFLDS00003">
    <property type="entry name" value="Haloacid_Dehalogenase"/>
    <property type="match status" value="1"/>
</dbReference>
<dbReference type="GO" id="GO:0016787">
    <property type="term" value="F:hydrolase activity"/>
    <property type="evidence" value="ECO:0007669"/>
    <property type="project" value="UniProtKB-KW"/>
</dbReference>
<dbReference type="Gene3D" id="3.40.50.1000">
    <property type="entry name" value="HAD superfamily/HAD-like"/>
    <property type="match status" value="1"/>
</dbReference>
<gene>
    <name evidence="2" type="ORF">LZC94_45250</name>
</gene>
<dbReference type="Gene3D" id="1.10.150.240">
    <property type="entry name" value="Putative phosphatase, domain 2"/>
    <property type="match status" value="1"/>
</dbReference>
<name>A0ABZ2LZI6_9BACT</name>
<dbReference type="SFLD" id="SFLDG01129">
    <property type="entry name" value="C1.5:_HAD__Beta-PGM__Phosphata"/>
    <property type="match status" value="1"/>
</dbReference>
<dbReference type="InterPro" id="IPR051540">
    <property type="entry name" value="S-2-haloacid_dehalogenase"/>
</dbReference>
<protein>
    <submittedName>
        <fullName evidence="2">HAD family hydrolase</fullName>
    </submittedName>
</protein>
<evidence type="ECO:0000313" key="3">
    <source>
        <dbReference type="Proteomes" id="UP001370348"/>
    </source>
</evidence>